<dbReference type="PANTHER" id="PTHR10039">
    <property type="entry name" value="AMELOGENIN"/>
    <property type="match status" value="1"/>
</dbReference>
<dbReference type="InterPro" id="IPR056125">
    <property type="entry name" value="DUF7708"/>
</dbReference>
<dbReference type="EMBL" id="ML119119">
    <property type="protein sequence ID" value="RPB14085.1"/>
    <property type="molecule type" value="Genomic_DNA"/>
</dbReference>
<keyword evidence="3" id="KW-1185">Reference proteome</keyword>
<feature type="domain" description="DUF7708" evidence="1">
    <location>
        <begin position="130"/>
        <end position="266"/>
    </location>
</feature>
<gene>
    <name evidence="2" type="ORF">P167DRAFT_74335</name>
</gene>
<name>A0A3N4L7V8_9PEZI</name>
<accession>A0A3N4L7V8</accession>
<organism evidence="2 3">
    <name type="scientific">Morchella conica CCBAS932</name>
    <dbReference type="NCBI Taxonomy" id="1392247"/>
    <lineage>
        <taxon>Eukaryota</taxon>
        <taxon>Fungi</taxon>
        <taxon>Dikarya</taxon>
        <taxon>Ascomycota</taxon>
        <taxon>Pezizomycotina</taxon>
        <taxon>Pezizomycetes</taxon>
        <taxon>Pezizales</taxon>
        <taxon>Morchellaceae</taxon>
        <taxon>Morchella</taxon>
    </lineage>
</organism>
<dbReference type="InParanoid" id="A0A3N4L7V8"/>
<reference evidence="2 3" key="1">
    <citation type="journal article" date="2018" name="Nat. Ecol. Evol.">
        <title>Pezizomycetes genomes reveal the molecular basis of ectomycorrhizal truffle lifestyle.</title>
        <authorList>
            <person name="Murat C."/>
            <person name="Payen T."/>
            <person name="Noel B."/>
            <person name="Kuo A."/>
            <person name="Morin E."/>
            <person name="Chen J."/>
            <person name="Kohler A."/>
            <person name="Krizsan K."/>
            <person name="Balestrini R."/>
            <person name="Da Silva C."/>
            <person name="Montanini B."/>
            <person name="Hainaut M."/>
            <person name="Levati E."/>
            <person name="Barry K.W."/>
            <person name="Belfiori B."/>
            <person name="Cichocki N."/>
            <person name="Clum A."/>
            <person name="Dockter R.B."/>
            <person name="Fauchery L."/>
            <person name="Guy J."/>
            <person name="Iotti M."/>
            <person name="Le Tacon F."/>
            <person name="Lindquist E.A."/>
            <person name="Lipzen A."/>
            <person name="Malagnac F."/>
            <person name="Mello A."/>
            <person name="Molinier V."/>
            <person name="Miyauchi S."/>
            <person name="Poulain J."/>
            <person name="Riccioni C."/>
            <person name="Rubini A."/>
            <person name="Sitrit Y."/>
            <person name="Splivallo R."/>
            <person name="Traeger S."/>
            <person name="Wang M."/>
            <person name="Zifcakova L."/>
            <person name="Wipf D."/>
            <person name="Zambonelli A."/>
            <person name="Paolocci F."/>
            <person name="Nowrousian M."/>
            <person name="Ottonello S."/>
            <person name="Baldrian P."/>
            <person name="Spatafora J.W."/>
            <person name="Henrissat B."/>
            <person name="Nagy L.G."/>
            <person name="Aury J.M."/>
            <person name="Wincker P."/>
            <person name="Grigoriev I.V."/>
            <person name="Bonfante P."/>
            <person name="Martin F.M."/>
        </authorList>
    </citation>
    <scope>NUCLEOTIDE SEQUENCE [LARGE SCALE GENOMIC DNA]</scope>
    <source>
        <strain evidence="2 3">CCBAS932</strain>
    </source>
</reference>
<protein>
    <recommendedName>
        <fullName evidence="1">DUF7708 domain-containing protein</fullName>
    </recommendedName>
</protein>
<evidence type="ECO:0000313" key="3">
    <source>
        <dbReference type="Proteomes" id="UP000277580"/>
    </source>
</evidence>
<dbReference type="AlphaFoldDB" id="A0A3N4L7V8"/>
<evidence type="ECO:0000259" key="1">
    <source>
        <dbReference type="Pfam" id="PF24809"/>
    </source>
</evidence>
<dbReference type="OrthoDB" id="61900at2759"/>
<dbReference type="STRING" id="1392247.A0A3N4L7V8"/>
<dbReference type="Proteomes" id="UP000277580">
    <property type="component" value="Unassembled WGS sequence"/>
</dbReference>
<evidence type="ECO:0000313" key="2">
    <source>
        <dbReference type="EMBL" id="RPB14085.1"/>
    </source>
</evidence>
<proteinExistence type="predicted"/>
<dbReference type="Pfam" id="PF24809">
    <property type="entry name" value="DUF7708"/>
    <property type="match status" value="1"/>
</dbReference>
<sequence>MSGTTDFKGLVTASVTEYPSLSDDTYMTQLSKVQLAAVGGLEDIGFLSRLASRTTRFQHPAVRQFMEEDTDEPTETVGAAYRDAMEALEARLSDDEKKRIGPSCGLRDVLGVVNDARGLYYKSSKKRDKVEKMAKVLNCYSGAIDAATQHHPEYTSLVWGSMKFILQVSLNYFEILSGLSTMLIEIGDNLGRFDLYLQIYPSKRMKSICSKLYAAIVGFFKDAIIFFKKSRLRRYFSAFWSPFEIKFRDAVEEIKRLQRLVETDAIAMGLMQLQLENTALAERSLALNHQVRIIIDFKNNEARILLLDLRKELFHGHEIDTTYHEDLVNLYRTTSTSDWDYWFTEERKHVSWSHRPNSTLTYMQTDLIEPQVYCKWVALGHSLAGRVPFAHLVWSPSMTAYSAMASIIIQILQQRPDLLHRESRDYYHQKFRRSATFDGLWAVFQEVLSALPGFLCYITISSIGDQEAAFAKRIIDLFETKHGCPVNLQLVTPIHSSFPKPKGFIDIDAMYDVSPEMDTPNALHHVVLAELGVPDTLAEGFKATLWQSLWRTVCYSVNAIALNQLRSAIITTINDKWGEGVKLDWLWTRNAEQQLQTYLRPCLEKLEFSIPPVVKTHLEKRLQDLIQEHIYLKEEASNTNTRTYNLPTDIDSRKNKPNDAQCRVATWGSVKNTLECAPTHLFSSFLQRYLHLLPHEQLLDDIFSQDEWHQVSTQAGRRFSEEIVVAIERGLLRTAHIILYTDDCRCVA</sequence>